<comment type="caution">
    <text evidence="3">The sequence shown here is derived from an EMBL/GenBank/DDBJ whole genome shotgun (WGS) entry which is preliminary data.</text>
</comment>
<feature type="domain" description="DUF403" evidence="1">
    <location>
        <begin position="504"/>
        <end position="827"/>
    </location>
</feature>
<dbReference type="AlphaFoldDB" id="A0A329EJK5"/>
<protein>
    <submittedName>
        <fullName evidence="3">Putative circularly permuted ATP-grasp superfamily protein</fullName>
    </submittedName>
</protein>
<dbReference type="PANTHER" id="PTHR34595:SF2">
    <property type="entry name" value="BLR2978 PROTEIN"/>
    <property type="match status" value="1"/>
</dbReference>
<evidence type="ECO:0000313" key="3">
    <source>
        <dbReference type="EMBL" id="RAS63397.1"/>
    </source>
</evidence>
<accession>A0A329EJK5</accession>
<feature type="domain" description="Circularly permuted ATP-grasp type 2" evidence="2">
    <location>
        <begin position="82"/>
        <end position="458"/>
    </location>
</feature>
<name>A0A329EJK5_VIBDI</name>
<dbReference type="SUPFAM" id="SSF56059">
    <property type="entry name" value="Glutathione synthetase ATP-binding domain-like"/>
    <property type="match status" value="1"/>
</dbReference>
<gene>
    <name evidence="3" type="ORF">DET48_11279</name>
</gene>
<reference evidence="3 4" key="1">
    <citation type="submission" date="2018-06" db="EMBL/GenBank/DDBJ databases">
        <title>Freshwater and sediment microbial communities from various areas in North America, analyzing microbe dynamics in response to fracking.</title>
        <authorList>
            <person name="Lamendella R."/>
        </authorList>
    </citation>
    <scope>NUCLEOTIDE SEQUENCE [LARGE SCALE GENOMIC DNA]</scope>
    <source>
        <strain evidence="3 4">99A</strain>
    </source>
</reference>
<proteinExistence type="predicted"/>
<evidence type="ECO:0000313" key="4">
    <source>
        <dbReference type="Proteomes" id="UP000248729"/>
    </source>
</evidence>
<evidence type="ECO:0000259" key="2">
    <source>
        <dbReference type="Pfam" id="PF14403"/>
    </source>
</evidence>
<dbReference type="Gene3D" id="3.40.50.11290">
    <property type="match status" value="1"/>
</dbReference>
<evidence type="ECO:0000259" key="1">
    <source>
        <dbReference type="Pfam" id="PF04168"/>
    </source>
</evidence>
<dbReference type="InterPro" id="IPR051680">
    <property type="entry name" value="ATP-dep_Glu-Cys_Ligase-2"/>
</dbReference>
<dbReference type="PANTHER" id="PTHR34595">
    <property type="entry name" value="BLR5612 PROTEIN"/>
    <property type="match status" value="1"/>
</dbReference>
<sequence>METSVLASPYPASSYAFDEVYDEQRAPRTHWKPLLEHLNKLDVDGLDDRHQRAQRILRDDGATYDLKNDPLTPDVWALDVIPNLIHWQEWQTLEKGLVQRSNLYDLILKDIYGEQNLIKDGIIPSEIIFSHPGFLRACHGIKMPGDKQLILHSVDLVRDTQGNHLVIGDHTQAPSGVGYALENRTVISRVMPSIFRQGNVRRLSAFFHTLRNTLSHLASHKSDSPLIVVLTPGAYSSTYFEHAYLANYLGYPLVQGGDLTVRNGKVWLKSLNGLSQVDVILRRLDDAYCDQAELNADSLLGVPGLLEVARAGNVILANPLGGGVLEAPALYAFLPKICQYLLGEQLLIPTVNTWWCGDKQSLSYIKENLGQLIIKPACRSMGQPTIYGHCLSEEDRVKTLAMIEKRPYMYVAQSYVPGSMLPIWSEQHIQARPSLLKAFTVADKDHYTVMPGGLTRVAESTEDYIVTKLSGSRSKDTWILSNSPDLSHQSLFDKSLDVAQQTSMPSRVVENLFWFGRYAERAEISLRLMRTVFKQLNGLESLVPESRDILLEAISHQTHCLPGFTTGDAALFENPNKELADLVTNGNRVGSIKANLQSLLACGEQVKEMLSADTRVILNELRDHIAKVDRAYEFGLPAIPEESLDGLVTTLLALSGLNHESMLRGQDWVFQQIGRRTERALQTANLLQSTLTKPLVGLAQQQVLESVLLSMEALISFRRRYRTRARVAFGLDLLMVDTTNPRALVYQLERLREFLNVLPRHQNYIPGGLTQESRLIIQTLTDIQLTDLEELAQIDDETETRLQLSQLMAKVTEQLEKFTSLISDKYFDHTAGPQQLIKPKWKLDV</sequence>
<dbReference type="InterPro" id="IPR025841">
    <property type="entry name" value="CP_ATPgrasp_2"/>
</dbReference>
<organism evidence="3 4">
    <name type="scientific">Vibrio diazotrophicus</name>
    <dbReference type="NCBI Taxonomy" id="685"/>
    <lineage>
        <taxon>Bacteria</taxon>
        <taxon>Pseudomonadati</taxon>
        <taxon>Pseudomonadota</taxon>
        <taxon>Gammaproteobacteria</taxon>
        <taxon>Vibrionales</taxon>
        <taxon>Vibrionaceae</taxon>
        <taxon>Vibrio</taxon>
    </lineage>
</organism>
<dbReference type="Proteomes" id="UP000248729">
    <property type="component" value="Unassembled WGS sequence"/>
</dbReference>
<dbReference type="InterPro" id="IPR007296">
    <property type="entry name" value="DUF403"/>
</dbReference>
<dbReference type="Gene3D" id="3.30.1490.270">
    <property type="match status" value="1"/>
</dbReference>
<dbReference type="Pfam" id="PF14403">
    <property type="entry name" value="CP_ATPgrasp_2"/>
    <property type="match status" value="1"/>
</dbReference>
<dbReference type="Pfam" id="PF04168">
    <property type="entry name" value="Alpha-E"/>
    <property type="match status" value="1"/>
</dbReference>
<dbReference type="EMBL" id="QLTR01000012">
    <property type="protein sequence ID" value="RAS63397.1"/>
    <property type="molecule type" value="Genomic_DNA"/>
</dbReference>